<name>A0A8S2ENM7_9BILA</name>
<dbReference type="Proteomes" id="UP000682733">
    <property type="component" value="Unassembled WGS sequence"/>
</dbReference>
<evidence type="ECO:0000313" key="3">
    <source>
        <dbReference type="Proteomes" id="UP000677228"/>
    </source>
</evidence>
<reference evidence="1" key="1">
    <citation type="submission" date="2021-02" db="EMBL/GenBank/DDBJ databases">
        <authorList>
            <person name="Nowell W R."/>
        </authorList>
    </citation>
    <scope>NUCLEOTIDE SEQUENCE</scope>
</reference>
<organism evidence="1 3">
    <name type="scientific">Didymodactylos carnosus</name>
    <dbReference type="NCBI Taxonomy" id="1234261"/>
    <lineage>
        <taxon>Eukaryota</taxon>
        <taxon>Metazoa</taxon>
        <taxon>Spiralia</taxon>
        <taxon>Gnathifera</taxon>
        <taxon>Rotifera</taxon>
        <taxon>Eurotatoria</taxon>
        <taxon>Bdelloidea</taxon>
        <taxon>Philodinida</taxon>
        <taxon>Philodinidae</taxon>
        <taxon>Didymodactylos</taxon>
    </lineage>
</organism>
<dbReference type="AlphaFoldDB" id="A0A8S2ENM7"/>
<accession>A0A8S2ENM7</accession>
<protein>
    <submittedName>
        <fullName evidence="1">Uncharacterized protein</fullName>
    </submittedName>
</protein>
<dbReference type="Proteomes" id="UP000677228">
    <property type="component" value="Unassembled WGS sequence"/>
</dbReference>
<evidence type="ECO:0000313" key="1">
    <source>
        <dbReference type="EMBL" id="CAF1195983.1"/>
    </source>
</evidence>
<proteinExistence type="predicted"/>
<sequence>MYQKICTVKTLIFKTKLGFLIYHSYMFHKTSFFFFWFNLFLTVNGINGKTITYAIKNARTMIKCPGESQFHVYDSFDTTKIKCIETDQIHFIDLRRVTYWCNFDGIREYLTEEYALLKNSQRYPHFPITLFQTNLDNQQEQYIYKIDDANTAPFWQLNIKNFKSANHARVTYLWSSSLTCILKYYYAEDMCQNLGFKYDHVTAENNLKCYYGEKSISIDEVEALMLETTAIATSFTTARYLKFDILLIYRS</sequence>
<comment type="caution">
    <text evidence="1">The sequence shown here is derived from an EMBL/GenBank/DDBJ whole genome shotgun (WGS) entry which is preliminary data.</text>
</comment>
<gene>
    <name evidence="1" type="ORF">OVA965_LOCUS23747</name>
    <name evidence="2" type="ORF">TMI583_LOCUS24469</name>
</gene>
<evidence type="ECO:0000313" key="2">
    <source>
        <dbReference type="EMBL" id="CAF4006263.1"/>
    </source>
</evidence>
<dbReference type="EMBL" id="CAJOBA010035540">
    <property type="protein sequence ID" value="CAF4006263.1"/>
    <property type="molecule type" value="Genomic_DNA"/>
</dbReference>
<dbReference type="EMBL" id="CAJNOK010014009">
    <property type="protein sequence ID" value="CAF1195983.1"/>
    <property type="molecule type" value="Genomic_DNA"/>
</dbReference>